<evidence type="ECO:0000256" key="1">
    <source>
        <dbReference type="SAM" id="MobiDB-lite"/>
    </source>
</evidence>
<proteinExistence type="predicted"/>
<dbReference type="GeneID" id="42004076"/>
<accession>A0A507CAP1</accession>
<dbReference type="RefSeq" id="XP_031025305.1">
    <property type="nucleotide sequence ID" value="XM_031168779.1"/>
</dbReference>
<dbReference type="GO" id="GO:0006357">
    <property type="term" value="P:regulation of transcription by RNA polymerase II"/>
    <property type="evidence" value="ECO:0007669"/>
    <property type="project" value="TreeGrafter"/>
</dbReference>
<name>A0A507CAP1_9FUNG</name>
<dbReference type="STRING" id="1806994.A0A507CAP1"/>
<dbReference type="PANTHER" id="PTHR13526">
    <property type="entry name" value="TRANSCRIPTION FACTOR SPT20 HOMOLOG"/>
    <property type="match status" value="1"/>
</dbReference>
<dbReference type="InterPro" id="IPR046468">
    <property type="entry name" value="Spt20-like_SEP"/>
</dbReference>
<evidence type="ECO:0000313" key="3">
    <source>
        <dbReference type="EMBL" id="TPX34585.1"/>
    </source>
</evidence>
<keyword evidence="4" id="KW-1185">Reference proteome</keyword>
<dbReference type="Proteomes" id="UP000319731">
    <property type="component" value="Unassembled WGS sequence"/>
</dbReference>
<feature type="domain" description="Spt20-like SEP" evidence="2">
    <location>
        <begin position="46"/>
        <end position="226"/>
    </location>
</feature>
<dbReference type="EMBL" id="QEAO01000013">
    <property type="protein sequence ID" value="TPX34585.1"/>
    <property type="molecule type" value="Genomic_DNA"/>
</dbReference>
<dbReference type="OrthoDB" id="1932706at2759"/>
<feature type="compositionally biased region" description="Low complexity" evidence="1">
    <location>
        <begin position="417"/>
        <end position="432"/>
    </location>
</feature>
<sequence length="491" mass="53477">MSTMEPPTPTSNQPTPPSSNATSGAVAPIPRLRISLKPPKFPTAAPGMTIHLHPTHFNIQNSDATYQYNGPLNPFIQAVNKQQLTPDVLKYADNFHNGMVVARIHDHRLGVRPVTAPPAVAAHTPITPTFPTTTTLDANGGAPPVASPAPEPIAPQIFSIELRPTMQTLWSTMSSLSATNPSTNENGEATPWTMDFATRVEAAILPRTEPPLCLDPSTKVVRLANQIAFNEQKFLVRPKRKRNWAEVEEEETKKKKESSKLLMFKEDRHEFHPRFSRFSYIEDWRKKKTMADMELLAGVDTKQKSKRQKLHLNAGKKLVRTVRWERESEKGKVYTIMNIYENSPTDYEAVFRAGNVEGTSTGNGMTLKYPIGNATAVDYYLAHLKGFYAIEKNNLVADVPLAKVAPTGSSSSGGGTPSSATPNPGSGRMTPGPGLPTPPSSLPVAGQQQQQQRPGMPGPATGPSRPTPSLANQAKMIGAYGGNSAKPRLKK</sequence>
<reference evidence="3 4" key="1">
    <citation type="journal article" date="2019" name="Sci. Rep.">
        <title>Comparative genomics of chytrid fungi reveal insights into the obligate biotrophic and pathogenic lifestyle of Synchytrium endobioticum.</title>
        <authorList>
            <person name="van de Vossenberg B.T.L.H."/>
            <person name="Warris S."/>
            <person name="Nguyen H.D.T."/>
            <person name="van Gent-Pelzer M.P.E."/>
            <person name="Joly D.L."/>
            <person name="van de Geest H.C."/>
            <person name="Bonants P.J.M."/>
            <person name="Smith D.S."/>
            <person name="Levesque C.A."/>
            <person name="van der Lee T.A.J."/>
        </authorList>
    </citation>
    <scope>NUCLEOTIDE SEQUENCE [LARGE SCALE GENOMIC DNA]</scope>
    <source>
        <strain evidence="3 4">JEL517</strain>
    </source>
</reference>
<evidence type="ECO:0000259" key="2">
    <source>
        <dbReference type="Pfam" id="PF12090"/>
    </source>
</evidence>
<organism evidence="3 4">
    <name type="scientific">Synchytrium microbalum</name>
    <dbReference type="NCBI Taxonomy" id="1806994"/>
    <lineage>
        <taxon>Eukaryota</taxon>
        <taxon>Fungi</taxon>
        <taxon>Fungi incertae sedis</taxon>
        <taxon>Chytridiomycota</taxon>
        <taxon>Chytridiomycota incertae sedis</taxon>
        <taxon>Chytridiomycetes</taxon>
        <taxon>Synchytriales</taxon>
        <taxon>Synchytriaceae</taxon>
        <taxon>Synchytrium</taxon>
    </lineage>
</organism>
<dbReference type="PANTHER" id="PTHR13526:SF8">
    <property type="entry name" value="TRANSCRIPTION FACTOR SPT20 HOMOLOG"/>
    <property type="match status" value="1"/>
</dbReference>
<dbReference type="Pfam" id="PF12090">
    <property type="entry name" value="Spt20_SEP"/>
    <property type="match status" value="1"/>
</dbReference>
<dbReference type="GO" id="GO:0003712">
    <property type="term" value="F:transcription coregulator activity"/>
    <property type="evidence" value="ECO:0007669"/>
    <property type="project" value="InterPro"/>
</dbReference>
<comment type="caution">
    <text evidence="3">The sequence shown here is derived from an EMBL/GenBank/DDBJ whole genome shotgun (WGS) entry which is preliminary data.</text>
</comment>
<dbReference type="GO" id="GO:0000124">
    <property type="term" value="C:SAGA complex"/>
    <property type="evidence" value="ECO:0007669"/>
    <property type="project" value="InterPro"/>
</dbReference>
<feature type="region of interest" description="Disordered" evidence="1">
    <location>
        <begin position="406"/>
        <end position="491"/>
    </location>
</feature>
<protein>
    <recommendedName>
        <fullName evidence="2">Spt20-like SEP domain-containing protein</fullName>
    </recommendedName>
</protein>
<dbReference type="AlphaFoldDB" id="A0A507CAP1"/>
<dbReference type="InterPro" id="IPR021950">
    <property type="entry name" value="Spt20"/>
</dbReference>
<evidence type="ECO:0000313" key="4">
    <source>
        <dbReference type="Proteomes" id="UP000319731"/>
    </source>
</evidence>
<feature type="compositionally biased region" description="Pro residues" evidence="1">
    <location>
        <begin position="1"/>
        <end position="17"/>
    </location>
</feature>
<gene>
    <name evidence="3" type="ORF">SmJEL517_g02851</name>
</gene>
<feature type="region of interest" description="Disordered" evidence="1">
    <location>
        <begin position="1"/>
        <end position="25"/>
    </location>
</feature>